<gene>
    <name evidence="2" type="ORF">B9X95_05955</name>
</gene>
<evidence type="ECO:0008006" key="4">
    <source>
        <dbReference type="Google" id="ProtNLM"/>
    </source>
</evidence>
<feature type="compositionally biased region" description="Polar residues" evidence="1">
    <location>
        <begin position="1"/>
        <end position="20"/>
    </location>
</feature>
<organism evidence="2 3">
    <name type="scientific">Acinetobacter baumannii</name>
    <dbReference type="NCBI Taxonomy" id="470"/>
    <lineage>
        <taxon>Bacteria</taxon>
        <taxon>Pseudomonadati</taxon>
        <taxon>Pseudomonadota</taxon>
        <taxon>Gammaproteobacteria</taxon>
        <taxon>Moraxellales</taxon>
        <taxon>Moraxellaceae</taxon>
        <taxon>Acinetobacter</taxon>
        <taxon>Acinetobacter calcoaceticus/baumannii complex</taxon>
    </lineage>
</organism>
<feature type="region of interest" description="Disordered" evidence="1">
    <location>
        <begin position="1"/>
        <end position="105"/>
    </location>
</feature>
<evidence type="ECO:0000313" key="3">
    <source>
        <dbReference type="Proteomes" id="UP000194699"/>
    </source>
</evidence>
<accession>A0A241ZG57</accession>
<feature type="compositionally biased region" description="Basic and acidic residues" evidence="1">
    <location>
        <begin position="245"/>
        <end position="263"/>
    </location>
</feature>
<dbReference type="EMBL" id="NGEL01000056">
    <property type="protein sequence ID" value="OTM90957.1"/>
    <property type="molecule type" value="Genomic_DNA"/>
</dbReference>
<dbReference type="Proteomes" id="UP000194699">
    <property type="component" value="Unassembled WGS sequence"/>
</dbReference>
<reference evidence="2 3" key="1">
    <citation type="submission" date="2017-05" db="EMBL/GenBank/DDBJ databases">
        <authorList>
            <person name="Song R."/>
            <person name="Chenine A.L."/>
            <person name="Ruprecht R.M."/>
        </authorList>
    </citation>
    <scope>NUCLEOTIDE SEQUENCE [LARGE SCALE GENOMIC DNA]</scope>
    <source>
        <strain evidence="2 3">PR350</strain>
    </source>
</reference>
<feature type="compositionally biased region" description="Basic and acidic residues" evidence="1">
    <location>
        <begin position="44"/>
        <end position="86"/>
    </location>
</feature>
<dbReference type="RefSeq" id="WP_086249672.1">
    <property type="nucleotide sequence ID" value="NZ_JASGXR010000091.1"/>
</dbReference>
<comment type="caution">
    <text evidence="2">The sequence shown here is derived from an EMBL/GenBank/DDBJ whole genome shotgun (WGS) entry which is preliminary data.</text>
</comment>
<dbReference type="AlphaFoldDB" id="A0A241ZG57"/>
<feature type="compositionally biased region" description="Acidic residues" evidence="1">
    <location>
        <begin position="29"/>
        <end position="43"/>
    </location>
</feature>
<evidence type="ECO:0000256" key="1">
    <source>
        <dbReference type="SAM" id="MobiDB-lite"/>
    </source>
</evidence>
<sequence length="263" mass="29635">MDPNNSDTQDIVETATTENNSEVSQEPEGQQEPEQTSEVEQTEEEKAKAAAEAEEKKRSRAKERIERLARENAELRKFKEEAEAKAKQPAQTDEAPKVEDFEDYSEFQQAQQEWFIKQAEQRVLDRLNQEKSSQQKIQAEAEYQTAVAELESEGVDVNGLIEKANSLPPLPVTLDQFGLPIKDTLGLAKKIIEDEDLYYELTRMNPYQAAMKIGQIIGSQKPAPKATKVPNAPKPINPTSANAPVKRDMDKMSDNEFLKSRGL</sequence>
<feature type="region of interest" description="Disordered" evidence="1">
    <location>
        <begin position="220"/>
        <end position="263"/>
    </location>
</feature>
<name>A0A241ZG57_ACIBA</name>
<proteinExistence type="predicted"/>
<protein>
    <recommendedName>
        <fullName evidence="4">Scaffolding protein</fullName>
    </recommendedName>
</protein>
<evidence type="ECO:0000313" key="2">
    <source>
        <dbReference type="EMBL" id="OTM90957.1"/>
    </source>
</evidence>